<evidence type="ECO:0000313" key="2">
    <source>
        <dbReference type="Proteomes" id="UP001472677"/>
    </source>
</evidence>
<evidence type="ECO:0000313" key="1">
    <source>
        <dbReference type="EMBL" id="KAK8589560.1"/>
    </source>
</evidence>
<sequence>MEFQHFLHHHKLSSVEFEENNMPLCLPGCMDIVAGPAYCCRECACTVSLSLISNGAMSIFFNDENEIAKHDEEAHQWTTIRHFCHPHQLNRCVFSSRMIPSEMCTFE</sequence>
<name>A0ABR2FZ68_9ROSI</name>
<gene>
    <name evidence="1" type="ORF">V6N12_023954</name>
</gene>
<protein>
    <submittedName>
        <fullName evidence="1">Uncharacterized protein</fullName>
    </submittedName>
</protein>
<organism evidence="1 2">
    <name type="scientific">Hibiscus sabdariffa</name>
    <name type="common">roselle</name>
    <dbReference type="NCBI Taxonomy" id="183260"/>
    <lineage>
        <taxon>Eukaryota</taxon>
        <taxon>Viridiplantae</taxon>
        <taxon>Streptophyta</taxon>
        <taxon>Embryophyta</taxon>
        <taxon>Tracheophyta</taxon>
        <taxon>Spermatophyta</taxon>
        <taxon>Magnoliopsida</taxon>
        <taxon>eudicotyledons</taxon>
        <taxon>Gunneridae</taxon>
        <taxon>Pentapetalae</taxon>
        <taxon>rosids</taxon>
        <taxon>malvids</taxon>
        <taxon>Malvales</taxon>
        <taxon>Malvaceae</taxon>
        <taxon>Malvoideae</taxon>
        <taxon>Hibiscus</taxon>
    </lineage>
</organism>
<dbReference type="EMBL" id="JBBPBM010000004">
    <property type="protein sequence ID" value="KAK8589560.1"/>
    <property type="molecule type" value="Genomic_DNA"/>
</dbReference>
<comment type="caution">
    <text evidence="1">The sequence shown here is derived from an EMBL/GenBank/DDBJ whole genome shotgun (WGS) entry which is preliminary data.</text>
</comment>
<reference evidence="1 2" key="1">
    <citation type="journal article" date="2024" name="G3 (Bethesda)">
        <title>Genome assembly of Hibiscus sabdariffa L. provides insights into metabolisms of medicinal natural products.</title>
        <authorList>
            <person name="Kim T."/>
        </authorList>
    </citation>
    <scope>NUCLEOTIDE SEQUENCE [LARGE SCALE GENOMIC DNA]</scope>
    <source>
        <strain evidence="1">TK-2024</strain>
        <tissue evidence="1">Old leaves</tissue>
    </source>
</reference>
<dbReference type="Proteomes" id="UP001472677">
    <property type="component" value="Unassembled WGS sequence"/>
</dbReference>
<keyword evidence="2" id="KW-1185">Reference proteome</keyword>
<accession>A0ABR2FZ68</accession>
<proteinExistence type="predicted"/>